<keyword evidence="7" id="KW-0378">Hydrolase</keyword>
<feature type="domain" description="GRF-type" evidence="6">
    <location>
        <begin position="286"/>
        <end position="328"/>
    </location>
</feature>
<keyword evidence="2 4" id="KW-0863">Zinc-finger</keyword>
<gene>
    <name evidence="7" type="ORF">FQA47_000921</name>
</gene>
<evidence type="ECO:0000256" key="5">
    <source>
        <dbReference type="SAM" id="MobiDB-lite"/>
    </source>
</evidence>
<keyword evidence="7" id="KW-0540">Nuclease</keyword>
<dbReference type="EMBL" id="WKFB01000144">
    <property type="protein sequence ID" value="KAF6734097.1"/>
    <property type="molecule type" value="Genomic_DNA"/>
</dbReference>
<evidence type="ECO:0000256" key="4">
    <source>
        <dbReference type="PROSITE-ProRule" id="PRU01343"/>
    </source>
</evidence>
<feature type="compositionally biased region" description="Low complexity" evidence="5">
    <location>
        <begin position="225"/>
        <end position="240"/>
    </location>
</feature>
<name>A0A834KWH5_ORYME</name>
<evidence type="ECO:0000256" key="3">
    <source>
        <dbReference type="ARBA" id="ARBA00022833"/>
    </source>
</evidence>
<dbReference type="PROSITE" id="PS51999">
    <property type="entry name" value="ZF_GRF"/>
    <property type="match status" value="2"/>
</dbReference>
<evidence type="ECO:0000259" key="6">
    <source>
        <dbReference type="PROSITE" id="PS51999"/>
    </source>
</evidence>
<keyword evidence="3" id="KW-0862">Zinc</keyword>
<evidence type="ECO:0000256" key="2">
    <source>
        <dbReference type="ARBA" id="ARBA00022771"/>
    </source>
</evidence>
<keyword evidence="7" id="KW-0255">Endonuclease</keyword>
<proteinExistence type="predicted"/>
<dbReference type="PANTHER" id="PTHR33248">
    <property type="entry name" value="ZINC ION-BINDING PROTEIN"/>
    <property type="match status" value="1"/>
</dbReference>
<comment type="caution">
    <text evidence="7">The sequence shown here is derived from an EMBL/GenBank/DDBJ whole genome shotgun (WGS) entry which is preliminary data.</text>
</comment>
<dbReference type="Proteomes" id="UP000646548">
    <property type="component" value="Unassembled WGS sequence"/>
</dbReference>
<keyword evidence="1" id="KW-0479">Metal-binding</keyword>
<accession>A0A834KWH5</accession>
<evidence type="ECO:0000313" key="8">
    <source>
        <dbReference type="Proteomes" id="UP000646548"/>
    </source>
</evidence>
<dbReference type="GO" id="GO:0004519">
    <property type="term" value="F:endonuclease activity"/>
    <property type="evidence" value="ECO:0007669"/>
    <property type="project" value="UniProtKB-KW"/>
</dbReference>
<organism evidence="7 8">
    <name type="scientific">Oryzias melastigma</name>
    <name type="common">Marine medaka</name>
    <dbReference type="NCBI Taxonomy" id="30732"/>
    <lineage>
        <taxon>Eukaryota</taxon>
        <taxon>Metazoa</taxon>
        <taxon>Chordata</taxon>
        <taxon>Craniata</taxon>
        <taxon>Vertebrata</taxon>
        <taxon>Euteleostomi</taxon>
        <taxon>Actinopterygii</taxon>
        <taxon>Neopterygii</taxon>
        <taxon>Teleostei</taxon>
        <taxon>Neoteleostei</taxon>
        <taxon>Acanthomorphata</taxon>
        <taxon>Ovalentaria</taxon>
        <taxon>Atherinomorphae</taxon>
        <taxon>Beloniformes</taxon>
        <taxon>Adrianichthyidae</taxon>
        <taxon>Oryziinae</taxon>
        <taxon>Oryzias</taxon>
    </lineage>
</organism>
<dbReference type="GO" id="GO:0008270">
    <property type="term" value="F:zinc ion binding"/>
    <property type="evidence" value="ECO:0007669"/>
    <property type="project" value="UniProtKB-KW"/>
</dbReference>
<protein>
    <submittedName>
        <fullName evidence="7">Endonuclease 8-like 3</fullName>
    </submittedName>
</protein>
<dbReference type="Pfam" id="PF06839">
    <property type="entry name" value="Zn_ribbon_GRF"/>
    <property type="match status" value="2"/>
</dbReference>
<evidence type="ECO:0000313" key="7">
    <source>
        <dbReference type="EMBL" id="KAF6734097.1"/>
    </source>
</evidence>
<sequence>MMHLILDCSAVYGVNFGESTDKYYRGQLDRRSNVSNRSSKMYCGNLCLSSSLHMFRGLCVSAEAAEHRLVSHSGSFPAAHKEDISTGASPFTADLIRYPCTAFTKPPEELKVNWRSAFGATTLVFSDMSQKPKPVNSAPPPAGSHLNSLAAERGLYKNSVCQGTTGPNYASGGWQRQSAGLSGGESHASYSHTSKKMRIDHSPFSSNNAQDGAPHSGISKTEGRSPASGASSGPGAPCCASHRRPAVLRVVHKEGANKGRRFYACSLPRESKCDFFQWADLHFPSCHHGKRSLMRTVLKLGPNNGRTFYTCSFQKGKQCDFFQWAETGPAPPGC</sequence>
<feature type="region of interest" description="Disordered" evidence="5">
    <location>
        <begin position="172"/>
        <end position="240"/>
    </location>
</feature>
<dbReference type="AlphaFoldDB" id="A0A834KWH5"/>
<feature type="domain" description="GRF-type" evidence="6">
    <location>
        <begin position="239"/>
        <end position="282"/>
    </location>
</feature>
<reference evidence="7" key="1">
    <citation type="journal article" name="BMC Genomics">
        <title>Long-read sequencing and de novo genome assembly of marine medaka (Oryzias melastigma).</title>
        <authorList>
            <person name="Liang P."/>
            <person name="Saqib H.S.A."/>
            <person name="Ni X."/>
            <person name="Shen Y."/>
        </authorList>
    </citation>
    <scope>NUCLEOTIDE SEQUENCE</scope>
    <source>
        <strain evidence="7">Bigg-433</strain>
    </source>
</reference>
<evidence type="ECO:0000256" key="1">
    <source>
        <dbReference type="ARBA" id="ARBA00022723"/>
    </source>
</evidence>
<dbReference type="InterPro" id="IPR010666">
    <property type="entry name" value="Znf_GRF"/>
</dbReference>